<dbReference type="PANTHER" id="PTHR15680:SF9">
    <property type="entry name" value="LARGE RIBOSOMAL SUBUNIT PROTEIN BL19M"/>
    <property type="match status" value="1"/>
</dbReference>
<dbReference type="GO" id="GO:0022625">
    <property type="term" value="C:cytosolic large ribosomal subunit"/>
    <property type="evidence" value="ECO:0007669"/>
    <property type="project" value="TreeGrafter"/>
</dbReference>
<dbReference type="GO" id="GO:0006412">
    <property type="term" value="P:translation"/>
    <property type="evidence" value="ECO:0007669"/>
    <property type="project" value="InterPro"/>
</dbReference>
<dbReference type="STRING" id="1802505.A3D01_06590"/>
<comment type="caution">
    <text evidence="5">The sequence shown here is derived from an EMBL/GenBank/DDBJ whole genome shotgun (WGS) entry which is preliminary data.</text>
</comment>
<dbReference type="Proteomes" id="UP000177169">
    <property type="component" value="Unassembled WGS sequence"/>
</dbReference>
<dbReference type="InterPro" id="IPR001857">
    <property type="entry name" value="Ribosomal_bL19"/>
</dbReference>
<evidence type="ECO:0000313" key="5">
    <source>
        <dbReference type="EMBL" id="OGM32299.1"/>
    </source>
</evidence>
<dbReference type="Pfam" id="PF01245">
    <property type="entry name" value="Ribosomal_L19"/>
    <property type="match status" value="1"/>
</dbReference>
<dbReference type="PANTHER" id="PTHR15680">
    <property type="entry name" value="RIBOSOMAL PROTEIN L19"/>
    <property type="match status" value="1"/>
</dbReference>
<name>A0A1F7YZI8_9BACT</name>
<evidence type="ECO:0000256" key="2">
    <source>
        <dbReference type="ARBA" id="ARBA00022980"/>
    </source>
</evidence>
<accession>A0A1F7YZI8</accession>
<dbReference type="InterPro" id="IPR038657">
    <property type="entry name" value="Ribosomal_bL19_sf"/>
</dbReference>
<proteinExistence type="inferred from homology"/>
<gene>
    <name evidence="5" type="ORF">A3D01_06590</name>
</gene>
<comment type="similarity">
    <text evidence="1 4">Belongs to the bacterial ribosomal protein bL19 family.</text>
</comment>
<evidence type="ECO:0000256" key="4">
    <source>
        <dbReference type="RuleBase" id="RU000559"/>
    </source>
</evidence>
<dbReference type="InterPro" id="IPR008991">
    <property type="entry name" value="Translation_prot_SH3-like_sf"/>
</dbReference>
<comment type="function">
    <text evidence="4">This protein is located at the 30S-50S ribosomal subunit interface and may play a role in the structure and function of the aminoacyl-tRNA binding site.</text>
</comment>
<dbReference type="AlphaFoldDB" id="A0A1F7YZI8"/>
<dbReference type="SUPFAM" id="SSF50104">
    <property type="entry name" value="Translation proteins SH3-like domain"/>
    <property type="match status" value="1"/>
</dbReference>
<dbReference type="PRINTS" id="PR00061">
    <property type="entry name" value="RIBOSOMALL19"/>
</dbReference>
<evidence type="ECO:0000313" key="6">
    <source>
        <dbReference type="Proteomes" id="UP000177169"/>
    </source>
</evidence>
<dbReference type="Gene3D" id="2.30.30.790">
    <property type="match status" value="1"/>
</dbReference>
<evidence type="ECO:0000256" key="1">
    <source>
        <dbReference type="ARBA" id="ARBA00005781"/>
    </source>
</evidence>
<keyword evidence="2 5" id="KW-0689">Ribosomal protein</keyword>
<keyword evidence="3 4" id="KW-0687">Ribonucleoprotein</keyword>
<dbReference type="NCBIfam" id="TIGR01024">
    <property type="entry name" value="rplS_bact"/>
    <property type="match status" value="1"/>
</dbReference>
<protein>
    <recommendedName>
        <fullName evidence="4">50S ribosomal protein L19</fullName>
    </recommendedName>
</protein>
<evidence type="ECO:0000256" key="3">
    <source>
        <dbReference type="ARBA" id="ARBA00023274"/>
    </source>
</evidence>
<sequence>MVLISSHNDLQFGIGDSVRVTQKIKEGEKTRLSSFEGIVISIKGRRENQSFTVRRIGAGQIGIERIYPVYSPTIEKIEVLRSGLKGVRHAKLYYVRNKSKREIEKIYRRTLKKDEIKRSSKNTSKKSQKSN</sequence>
<reference evidence="5 6" key="1">
    <citation type="journal article" date="2016" name="Nat. Commun.">
        <title>Thousands of microbial genomes shed light on interconnected biogeochemical processes in an aquifer system.</title>
        <authorList>
            <person name="Anantharaman K."/>
            <person name="Brown C.T."/>
            <person name="Hug L.A."/>
            <person name="Sharon I."/>
            <person name="Castelle C.J."/>
            <person name="Probst A.J."/>
            <person name="Thomas B.C."/>
            <person name="Singh A."/>
            <person name="Wilkins M.J."/>
            <person name="Karaoz U."/>
            <person name="Brodie E.L."/>
            <person name="Williams K.H."/>
            <person name="Hubbard S.S."/>
            <person name="Banfield J.F."/>
        </authorList>
    </citation>
    <scope>NUCLEOTIDE SEQUENCE [LARGE SCALE GENOMIC DNA]</scope>
</reference>
<dbReference type="GO" id="GO:0003735">
    <property type="term" value="F:structural constituent of ribosome"/>
    <property type="evidence" value="ECO:0007669"/>
    <property type="project" value="InterPro"/>
</dbReference>
<dbReference type="EMBL" id="MGGR01000034">
    <property type="protein sequence ID" value="OGM32299.1"/>
    <property type="molecule type" value="Genomic_DNA"/>
</dbReference>
<organism evidence="5 6">
    <name type="scientific">Candidatus Woesebacteria bacterium RIFCSPHIGHO2_02_FULL_39_13</name>
    <dbReference type="NCBI Taxonomy" id="1802505"/>
    <lineage>
        <taxon>Bacteria</taxon>
        <taxon>Candidatus Woeseibacteriota</taxon>
    </lineage>
</organism>